<accession>A0A1N7FUG3</accession>
<reference evidence="1 2" key="1">
    <citation type="submission" date="2017-01" db="EMBL/GenBank/DDBJ databases">
        <authorList>
            <person name="Mah S.A."/>
            <person name="Swanson W.J."/>
            <person name="Moy G.W."/>
            <person name="Vacquier V.D."/>
        </authorList>
    </citation>
    <scope>NUCLEOTIDE SEQUENCE [LARGE SCALE GENOMIC DNA]</scope>
    <source>
        <strain evidence="1 2">DSM 45758</strain>
    </source>
</reference>
<sequence>MLAGRELRADIAVESTARFGDLVWDLMPALVQKHQRRMKLDFTTLPQRYRVAWFTGHVATRLRLGAFSDVAKNGER</sequence>
<dbReference type="EMBL" id="FTNF01000049">
    <property type="protein sequence ID" value="SIS03855.1"/>
    <property type="molecule type" value="Genomic_DNA"/>
</dbReference>
<keyword evidence="2" id="KW-1185">Reference proteome</keyword>
<name>A0A1N7FUG3_9ACTN</name>
<evidence type="ECO:0000313" key="2">
    <source>
        <dbReference type="Proteomes" id="UP000186004"/>
    </source>
</evidence>
<evidence type="ECO:0000313" key="1">
    <source>
        <dbReference type="EMBL" id="SIS03855.1"/>
    </source>
</evidence>
<dbReference type="AlphaFoldDB" id="A0A1N7FUG3"/>
<protein>
    <submittedName>
        <fullName evidence="1">Uncharacterized protein</fullName>
    </submittedName>
</protein>
<dbReference type="Proteomes" id="UP000186004">
    <property type="component" value="Unassembled WGS sequence"/>
</dbReference>
<gene>
    <name evidence="1" type="ORF">SAMN05444858_1494</name>
</gene>
<proteinExistence type="predicted"/>
<organism evidence="1 2">
    <name type="scientific">Micromonospora avicenniae</name>
    <dbReference type="NCBI Taxonomy" id="1198245"/>
    <lineage>
        <taxon>Bacteria</taxon>
        <taxon>Bacillati</taxon>
        <taxon>Actinomycetota</taxon>
        <taxon>Actinomycetes</taxon>
        <taxon>Micromonosporales</taxon>
        <taxon>Micromonosporaceae</taxon>
        <taxon>Micromonospora</taxon>
    </lineage>
</organism>